<evidence type="ECO:0000313" key="3">
    <source>
        <dbReference type="EMBL" id="MFC5428536.1"/>
    </source>
</evidence>
<dbReference type="PROSITE" id="PS51318">
    <property type="entry name" value="TAT"/>
    <property type="match status" value="1"/>
</dbReference>
<reference evidence="4" key="1">
    <citation type="journal article" date="2019" name="Int. J. Syst. Evol. Microbiol.">
        <title>The Global Catalogue of Microorganisms (GCM) 10K type strain sequencing project: providing services to taxonomists for standard genome sequencing and annotation.</title>
        <authorList>
            <consortium name="The Broad Institute Genomics Platform"/>
            <consortium name="The Broad Institute Genome Sequencing Center for Infectious Disease"/>
            <person name="Wu L."/>
            <person name="Ma J."/>
        </authorList>
    </citation>
    <scope>NUCLEOTIDE SEQUENCE [LARGE SCALE GENOMIC DNA]</scope>
    <source>
        <strain evidence="4">CCUG 56042</strain>
    </source>
</reference>
<gene>
    <name evidence="3" type="ORF">ACFPTO_06920</name>
</gene>
<evidence type="ECO:0000256" key="2">
    <source>
        <dbReference type="SAM" id="SignalP"/>
    </source>
</evidence>
<feature type="chain" id="PRO_5047540029" evidence="2">
    <location>
        <begin position="37"/>
        <end position="178"/>
    </location>
</feature>
<dbReference type="EMBL" id="JBHSMP010000009">
    <property type="protein sequence ID" value="MFC5428536.1"/>
    <property type="molecule type" value="Genomic_DNA"/>
</dbReference>
<evidence type="ECO:0000313" key="4">
    <source>
        <dbReference type="Proteomes" id="UP001596103"/>
    </source>
</evidence>
<dbReference type="Proteomes" id="UP001596103">
    <property type="component" value="Unassembled WGS sequence"/>
</dbReference>
<sequence>MRLKHLIVRRPVTGGTAALTAFAAAALFGLAPAVRAQTPDNAADNAAGTPAAQVRADASADVIPATVHKLSAPALVPATLDTSPPPTDSARADTGALAEDSTPPADAPVVAGSPLDDQTLAHQRGGAVGMLMVAATPQLMRGGGSVTLWDEIAPPAPLPVPVDNSQAAQGNIANYTRK</sequence>
<feature type="region of interest" description="Disordered" evidence="1">
    <location>
        <begin position="157"/>
        <end position="178"/>
    </location>
</feature>
<keyword evidence="4" id="KW-1185">Reference proteome</keyword>
<protein>
    <submittedName>
        <fullName evidence="3">Uncharacterized protein</fullName>
    </submittedName>
</protein>
<proteinExistence type="predicted"/>
<dbReference type="RefSeq" id="WP_377710360.1">
    <property type="nucleotide sequence ID" value="NZ_JBHSMP010000009.1"/>
</dbReference>
<feature type="compositionally biased region" description="Polar residues" evidence="1">
    <location>
        <begin position="163"/>
        <end position="178"/>
    </location>
</feature>
<feature type="signal peptide" evidence="2">
    <location>
        <begin position="1"/>
        <end position="36"/>
    </location>
</feature>
<accession>A0ABW0J642</accession>
<evidence type="ECO:0000256" key="1">
    <source>
        <dbReference type="SAM" id="MobiDB-lite"/>
    </source>
</evidence>
<dbReference type="InterPro" id="IPR006311">
    <property type="entry name" value="TAT_signal"/>
</dbReference>
<keyword evidence="2" id="KW-0732">Signal</keyword>
<comment type="caution">
    <text evidence="3">The sequence shown here is derived from an EMBL/GenBank/DDBJ whole genome shotgun (WGS) entry which is preliminary data.</text>
</comment>
<name>A0ABW0J642_9BURK</name>
<organism evidence="3 4">
    <name type="scientific">Paraburkholderia denitrificans</name>
    <dbReference type="NCBI Taxonomy" id="694025"/>
    <lineage>
        <taxon>Bacteria</taxon>
        <taxon>Pseudomonadati</taxon>
        <taxon>Pseudomonadota</taxon>
        <taxon>Betaproteobacteria</taxon>
        <taxon>Burkholderiales</taxon>
        <taxon>Burkholderiaceae</taxon>
        <taxon>Paraburkholderia</taxon>
    </lineage>
</organism>
<feature type="region of interest" description="Disordered" evidence="1">
    <location>
        <begin position="77"/>
        <end position="110"/>
    </location>
</feature>